<proteinExistence type="predicted"/>
<evidence type="ECO:0000313" key="1">
    <source>
        <dbReference type="EMBL" id="KAJ2894625.1"/>
    </source>
</evidence>
<keyword evidence="2" id="KW-1185">Reference proteome</keyword>
<gene>
    <name evidence="1" type="ORF">MKZ38_007375</name>
</gene>
<dbReference type="EMBL" id="JAKWBI020000473">
    <property type="protein sequence ID" value="KAJ2894625.1"/>
    <property type="molecule type" value="Genomic_DNA"/>
</dbReference>
<dbReference type="Pfam" id="PF12006">
    <property type="entry name" value="DUF3500"/>
    <property type="match status" value="1"/>
</dbReference>
<comment type="caution">
    <text evidence="1">The sequence shown here is derived from an EMBL/GenBank/DDBJ whole genome shotgun (WGS) entry which is preliminary data.</text>
</comment>
<organism evidence="1 2">
    <name type="scientific">Zalerion maritima</name>
    <dbReference type="NCBI Taxonomy" id="339359"/>
    <lineage>
        <taxon>Eukaryota</taxon>
        <taxon>Fungi</taxon>
        <taxon>Dikarya</taxon>
        <taxon>Ascomycota</taxon>
        <taxon>Pezizomycotina</taxon>
        <taxon>Sordariomycetes</taxon>
        <taxon>Lulworthiomycetidae</taxon>
        <taxon>Lulworthiales</taxon>
        <taxon>Lulworthiaceae</taxon>
        <taxon>Zalerion</taxon>
    </lineage>
</organism>
<evidence type="ECO:0000313" key="2">
    <source>
        <dbReference type="Proteomes" id="UP001201980"/>
    </source>
</evidence>
<dbReference type="Proteomes" id="UP001201980">
    <property type="component" value="Unassembled WGS sequence"/>
</dbReference>
<sequence>MAGRTASRAYLEHRVDEYDSGTIFGNDFRQYVPPKEGHRIDHPRIKGLDKTNVYDYSRDILNIAKAKELFAPWFTLADEPFKGVTVDGHVVEGLYGLGDEGAPTDVMVVAAKAVLGGLSAEEKSKCFHDIDASEWWVPSTSVYTEPQLTETTRRRWSNPEILFNDIGVRLEVLDQFKIDLILKLLEASLSPEGYEKALGAMHTNHFLGELCNANPIMNRYSYHFNLFGQPSRHEPWGFQLFGHHLCIHIFVLEKQMCITPLFIGAEPNAIDEGPWKGTTLLTAETVLGLSLMQSLPAALQTSAQIYRKMHDEAMPPGRWHPADQVGTSQGPKLRHFPSHSDVVASKTPQRQLAGAFRDNRVIPAEGITASSMPERPQAILLELIKAYLSPLPAGPFASRLARIQQHWSSTYFSWIGGYGDSDPYYYRIQSPVILLEFDHHAGVWLLNAEPAKCHTHTVVREPNGGDYGRKVVDKWREEKGLKGGMF</sequence>
<dbReference type="InterPro" id="IPR021889">
    <property type="entry name" value="DUF3500"/>
</dbReference>
<dbReference type="PANTHER" id="PTHR37489:SF1">
    <property type="entry name" value="DUF3500 DOMAIN-CONTAINING PROTEIN"/>
    <property type="match status" value="1"/>
</dbReference>
<accession>A0AAD5WPT7</accession>
<dbReference type="AlphaFoldDB" id="A0AAD5WPT7"/>
<protein>
    <submittedName>
        <fullName evidence="1">Uncharacterized protein</fullName>
    </submittedName>
</protein>
<reference evidence="1" key="1">
    <citation type="submission" date="2022-07" db="EMBL/GenBank/DDBJ databases">
        <title>Draft genome sequence of Zalerion maritima ATCC 34329, a (micro)plastics degrading marine fungus.</title>
        <authorList>
            <person name="Paco A."/>
            <person name="Goncalves M.F.M."/>
            <person name="Rocha-Santos T.A.P."/>
            <person name="Alves A."/>
        </authorList>
    </citation>
    <scope>NUCLEOTIDE SEQUENCE</scope>
    <source>
        <strain evidence="1">ATCC 34329</strain>
    </source>
</reference>
<name>A0AAD5WPT7_9PEZI</name>
<dbReference type="PANTHER" id="PTHR37489">
    <property type="entry name" value="DUF3500 DOMAIN-CONTAINING PROTEIN"/>
    <property type="match status" value="1"/>
</dbReference>